<keyword evidence="3 5" id="KW-0949">S-adenosyl-L-methionine</keyword>
<dbReference type="InterPro" id="IPR007848">
    <property type="entry name" value="Small_mtfrase_dom"/>
</dbReference>
<keyword evidence="1 5" id="KW-0489">Methyltransferase</keyword>
<comment type="caution">
    <text evidence="8">The sequence shown here is derived from an EMBL/GenBank/DDBJ whole genome shotgun (WGS) entry which is preliminary data.</text>
</comment>
<comment type="catalytic activity">
    <reaction evidence="4 5">
        <text>L-glutaminyl-[peptide chain release factor] + S-adenosyl-L-methionine = N(5)-methyl-L-glutaminyl-[peptide chain release factor] + S-adenosyl-L-homocysteine + H(+)</text>
        <dbReference type="Rhea" id="RHEA:42896"/>
        <dbReference type="Rhea" id="RHEA-COMP:10271"/>
        <dbReference type="Rhea" id="RHEA-COMP:10272"/>
        <dbReference type="ChEBI" id="CHEBI:15378"/>
        <dbReference type="ChEBI" id="CHEBI:30011"/>
        <dbReference type="ChEBI" id="CHEBI:57856"/>
        <dbReference type="ChEBI" id="CHEBI:59789"/>
        <dbReference type="ChEBI" id="CHEBI:61891"/>
        <dbReference type="EC" id="2.1.1.297"/>
    </reaction>
</comment>
<feature type="binding site" evidence="5">
    <location>
        <position position="146"/>
    </location>
    <ligand>
        <name>S-adenosyl-L-methionine</name>
        <dbReference type="ChEBI" id="CHEBI:59789"/>
    </ligand>
</feature>
<dbReference type="NCBIfam" id="TIGR00536">
    <property type="entry name" value="hemK_fam"/>
    <property type="match status" value="1"/>
</dbReference>
<dbReference type="Gene3D" id="3.40.50.150">
    <property type="entry name" value="Vaccinia Virus protein VP39"/>
    <property type="match status" value="1"/>
</dbReference>
<evidence type="ECO:0000259" key="7">
    <source>
        <dbReference type="Pfam" id="PF17827"/>
    </source>
</evidence>
<dbReference type="EMBL" id="ARYM01000011">
    <property type="protein sequence ID" value="KCZ98416.1"/>
    <property type="molecule type" value="Genomic_DNA"/>
</dbReference>
<dbReference type="HAMAP" id="MF_02126">
    <property type="entry name" value="RF_methyltr_PrmC"/>
    <property type="match status" value="1"/>
</dbReference>
<evidence type="ECO:0000256" key="3">
    <source>
        <dbReference type="ARBA" id="ARBA00022691"/>
    </source>
</evidence>
<dbReference type="SUPFAM" id="SSF53335">
    <property type="entry name" value="S-adenosyl-L-methionine-dependent methyltransferases"/>
    <property type="match status" value="1"/>
</dbReference>
<dbReference type="EC" id="2.1.1.297" evidence="5"/>
<evidence type="ECO:0000259" key="6">
    <source>
        <dbReference type="Pfam" id="PF05175"/>
    </source>
</evidence>
<dbReference type="InterPro" id="IPR050320">
    <property type="entry name" value="N5-glutamine_MTase"/>
</dbReference>
<feature type="binding site" evidence="5">
    <location>
        <position position="175"/>
    </location>
    <ligand>
        <name>S-adenosyl-L-methionine</name>
        <dbReference type="ChEBI" id="CHEBI:59789"/>
    </ligand>
</feature>
<reference evidence="8 9" key="1">
    <citation type="journal article" date="2014" name="Antonie Van Leeuwenhoek">
        <title>Hyphomonas beringensis sp. nov. and Hyphomonas chukchiensis sp. nov., isolated from surface seawater of the Bering Sea and Chukchi Sea.</title>
        <authorList>
            <person name="Li C."/>
            <person name="Lai Q."/>
            <person name="Li G."/>
            <person name="Dong C."/>
            <person name="Wang J."/>
            <person name="Liao Y."/>
            <person name="Shao Z."/>
        </authorList>
    </citation>
    <scope>NUCLEOTIDE SEQUENCE [LARGE SCALE GENOMIC DNA]</scope>
    <source>
        <strain evidence="8 9">PS728</strain>
    </source>
</reference>
<organism evidence="8 9">
    <name type="scientific">Hyphomonas polymorpha PS728</name>
    <dbReference type="NCBI Taxonomy" id="1280954"/>
    <lineage>
        <taxon>Bacteria</taxon>
        <taxon>Pseudomonadati</taxon>
        <taxon>Pseudomonadota</taxon>
        <taxon>Alphaproteobacteria</taxon>
        <taxon>Hyphomonadales</taxon>
        <taxon>Hyphomonadaceae</taxon>
        <taxon>Hyphomonas</taxon>
    </lineage>
</organism>
<dbReference type="InterPro" id="IPR002052">
    <property type="entry name" value="DNA_methylase_N6_adenine_CS"/>
</dbReference>
<feature type="domain" description="Methyltransferase small" evidence="6">
    <location>
        <begin position="118"/>
        <end position="195"/>
    </location>
</feature>
<dbReference type="Pfam" id="PF05175">
    <property type="entry name" value="MTS"/>
    <property type="match status" value="1"/>
</dbReference>
<evidence type="ECO:0000313" key="8">
    <source>
        <dbReference type="EMBL" id="KCZ98416.1"/>
    </source>
</evidence>
<evidence type="ECO:0000313" key="9">
    <source>
        <dbReference type="Proteomes" id="UP000027100"/>
    </source>
</evidence>
<dbReference type="InterPro" id="IPR004556">
    <property type="entry name" value="HemK-like"/>
</dbReference>
<accession>A0A062VIN8</accession>
<dbReference type="InterPro" id="IPR019874">
    <property type="entry name" value="RF_methyltr_PrmC"/>
</dbReference>
<dbReference type="GO" id="GO:0032259">
    <property type="term" value="P:methylation"/>
    <property type="evidence" value="ECO:0007669"/>
    <property type="project" value="UniProtKB-KW"/>
</dbReference>
<keyword evidence="9" id="KW-1185">Reference proteome</keyword>
<dbReference type="InterPro" id="IPR029063">
    <property type="entry name" value="SAM-dependent_MTases_sf"/>
</dbReference>
<evidence type="ECO:0000256" key="2">
    <source>
        <dbReference type="ARBA" id="ARBA00022679"/>
    </source>
</evidence>
<evidence type="ECO:0000256" key="4">
    <source>
        <dbReference type="ARBA" id="ARBA00048391"/>
    </source>
</evidence>
<dbReference type="CDD" id="cd02440">
    <property type="entry name" value="AdoMet_MTases"/>
    <property type="match status" value="1"/>
</dbReference>
<sequence length="285" mass="30617">MKPPTYDELISLAARRFREAGLDRARSEAMMLMIHAFGGSHLALISAGNSPVPKTVEEDFLAAVARRAAREPAQHIMGETHFYGLDIVTDARALIPRTDSECVVTAALDRLPKDGPLWLADLGTGTGCLLAALLTQRPEASGEGVEASPEAAQLARANLEKHRLTDRSAIFIGSWANWQGWPKADLIISNPPYIASDVIAGLEPEVRKHEPLMALDGGQDGLNCYREIIALGAAGMKPGAWLVLEIGYDQKEAVLGLMALAGFESLASGQDLGSNDRWVAGCRPR</sequence>
<dbReference type="OrthoDB" id="9800643at2"/>
<dbReference type="PATRIC" id="fig|1280954.3.peg.2218"/>
<name>A0A062VIN8_9PROT</name>
<dbReference type="GO" id="GO:0003676">
    <property type="term" value="F:nucleic acid binding"/>
    <property type="evidence" value="ECO:0007669"/>
    <property type="project" value="InterPro"/>
</dbReference>
<comment type="function">
    <text evidence="5">Methylates the class 1 translation termination release factors RF1/PrfA and RF2/PrfB on the glutamine residue of the universally conserved GGQ motif.</text>
</comment>
<dbReference type="eggNOG" id="COG2890">
    <property type="taxonomic scope" value="Bacteria"/>
</dbReference>
<dbReference type="Gene3D" id="1.10.8.10">
    <property type="entry name" value="DNA helicase RuvA subunit, C-terminal domain"/>
    <property type="match status" value="1"/>
</dbReference>
<evidence type="ECO:0000256" key="5">
    <source>
        <dbReference type="HAMAP-Rule" id="MF_02126"/>
    </source>
</evidence>
<feature type="binding site" evidence="5">
    <location>
        <begin position="123"/>
        <end position="127"/>
    </location>
    <ligand>
        <name>S-adenosyl-L-methionine</name>
        <dbReference type="ChEBI" id="CHEBI:59789"/>
    </ligand>
</feature>
<dbReference type="GO" id="GO:0102559">
    <property type="term" value="F:peptide chain release factor N(5)-glutamine methyltransferase activity"/>
    <property type="evidence" value="ECO:0007669"/>
    <property type="project" value="UniProtKB-EC"/>
</dbReference>
<proteinExistence type="inferred from homology"/>
<evidence type="ECO:0000256" key="1">
    <source>
        <dbReference type="ARBA" id="ARBA00022603"/>
    </source>
</evidence>
<dbReference type="NCBIfam" id="TIGR03534">
    <property type="entry name" value="RF_mod_PrmC"/>
    <property type="match status" value="1"/>
</dbReference>
<dbReference type="Pfam" id="PF17827">
    <property type="entry name" value="PrmC_N"/>
    <property type="match status" value="1"/>
</dbReference>
<dbReference type="RefSeq" id="WP_051612533.1">
    <property type="nucleotide sequence ID" value="NZ_ARYM01000011.1"/>
</dbReference>
<dbReference type="PROSITE" id="PS00092">
    <property type="entry name" value="N6_MTASE"/>
    <property type="match status" value="1"/>
</dbReference>
<dbReference type="AlphaFoldDB" id="A0A062VIN8"/>
<keyword evidence="2 5" id="KW-0808">Transferase</keyword>
<comment type="similarity">
    <text evidence="5">Belongs to the protein N5-glutamine methyltransferase family. PrmC subfamily.</text>
</comment>
<protein>
    <recommendedName>
        <fullName evidence="5">Release factor glutamine methyltransferase</fullName>
        <shortName evidence="5">RF MTase</shortName>
        <ecNumber evidence="5">2.1.1.297</ecNumber>
    </recommendedName>
    <alternativeName>
        <fullName evidence="5">N5-glutamine methyltransferase PrmC</fullName>
    </alternativeName>
    <alternativeName>
        <fullName evidence="5">Protein-(glutamine-N5) MTase PrmC</fullName>
    </alternativeName>
    <alternativeName>
        <fullName evidence="5">Protein-glutamine N-methyltransferase PrmC</fullName>
    </alternativeName>
</protein>
<gene>
    <name evidence="5" type="primary">prmC</name>
    <name evidence="8" type="ORF">HPO_10942</name>
</gene>
<feature type="binding site" evidence="5">
    <location>
        <position position="190"/>
    </location>
    <ligand>
        <name>S-adenosyl-L-methionine</name>
        <dbReference type="ChEBI" id="CHEBI:59789"/>
    </ligand>
</feature>
<feature type="binding site" evidence="5">
    <location>
        <begin position="190"/>
        <end position="193"/>
    </location>
    <ligand>
        <name>substrate</name>
    </ligand>
</feature>
<dbReference type="PANTHER" id="PTHR18895">
    <property type="entry name" value="HEMK METHYLTRANSFERASE"/>
    <property type="match status" value="1"/>
</dbReference>
<dbReference type="STRING" id="1280954.HPO_10942"/>
<dbReference type="InterPro" id="IPR040758">
    <property type="entry name" value="PrmC_N"/>
</dbReference>
<dbReference type="PANTHER" id="PTHR18895:SF74">
    <property type="entry name" value="MTRF1L RELEASE FACTOR GLUTAMINE METHYLTRANSFERASE"/>
    <property type="match status" value="1"/>
</dbReference>
<feature type="domain" description="Release factor glutamine methyltransferase N-terminal" evidence="7">
    <location>
        <begin position="8"/>
        <end position="78"/>
    </location>
</feature>
<dbReference type="Proteomes" id="UP000027100">
    <property type="component" value="Unassembled WGS sequence"/>
</dbReference>